<dbReference type="AlphaFoldDB" id="A0A0B6Z0W7"/>
<dbReference type="EMBL" id="HACG01014696">
    <property type="protein sequence ID" value="CEK61561.1"/>
    <property type="molecule type" value="Transcribed_RNA"/>
</dbReference>
<protein>
    <submittedName>
        <fullName evidence="2">Uncharacterized protein</fullName>
    </submittedName>
</protein>
<feature type="non-terminal residue" evidence="2">
    <location>
        <position position="139"/>
    </location>
</feature>
<feature type="region of interest" description="Disordered" evidence="1">
    <location>
        <begin position="61"/>
        <end position="85"/>
    </location>
</feature>
<evidence type="ECO:0000313" key="2">
    <source>
        <dbReference type="EMBL" id="CEK61561.1"/>
    </source>
</evidence>
<feature type="compositionally biased region" description="Low complexity" evidence="1">
    <location>
        <begin position="1"/>
        <end position="19"/>
    </location>
</feature>
<feature type="non-terminal residue" evidence="2">
    <location>
        <position position="1"/>
    </location>
</feature>
<feature type="region of interest" description="Disordered" evidence="1">
    <location>
        <begin position="1"/>
        <end position="30"/>
    </location>
</feature>
<sequence>SACPTISESSVTNSSTTNSQPQNEALHKTEVPVVHRIKTAAHQTGRTEIPVTHVVHRSPSYRNQLYSRPPSFVSRHTPEREKYRHDQQIRQPIYENIRFDIREGFHFDDDNARTRHAELILKQSDELINDALKMFASSP</sequence>
<accession>A0A0B6Z0W7</accession>
<reference evidence="2" key="1">
    <citation type="submission" date="2014-12" db="EMBL/GenBank/DDBJ databases">
        <title>Insight into the proteome of Arion vulgaris.</title>
        <authorList>
            <person name="Aradska J."/>
            <person name="Bulat T."/>
            <person name="Smidak R."/>
            <person name="Sarate P."/>
            <person name="Gangsoo J."/>
            <person name="Sialana F."/>
            <person name="Bilban M."/>
            <person name="Lubec G."/>
        </authorList>
    </citation>
    <scope>NUCLEOTIDE SEQUENCE</scope>
    <source>
        <tissue evidence="2">Skin</tissue>
    </source>
</reference>
<name>A0A0B6Z0W7_9EUPU</name>
<gene>
    <name evidence="2" type="primary">ORF42591</name>
</gene>
<evidence type="ECO:0000256" key="1">
    <source>
        <dbReference type="SAM" id="MobiDB-lite"/>
    </source>
</evidence>
<organism evidence="2">
    <name type="scientific">Arion vulgaris</name>
    <dbReference type="NCBI Taxonomy" id="1028688"/>
    <lineage>
        <taxon>Eukaryota</taxon>
        <taxon>Metazoa</taxon>
        <taxon>Spiralia</taxon>
        <taxon>Lophotrochozoa</taxon>
        <taxon>Mollusca</taxon>
        <taxon>Gastropoda</taxon>
        <taxon>Heterobranchia</taxon>
        <taxon>Euthyneura</taxon>
        <taxon>Panpulmonata</taxon>
        <taxon>Eupulmonata</taxon>
        <taxon>Stylommatophora</taxon>
        <taxon>Helicina</taxon>
        <taxon>Arionoidea</taxon>
        <taxon>Arionidae</taxon>
        <taxon>Arion</taxon>
    </lineage>
</organism>
<feature type="compositionally biased region" description="Basic and acidic residues" evidence="1">
    <location>
        <begin position="76"/>
        <end position="85"/>
    </location>
</feature>
<proteinExistence type="predicted"/>